<organism evidence="3 4">
    <name type="scientific">Candidatus Scalindua rubra</name>
    <dbReference type="NCBI Taxonomy" id="1872076"/>
    <lineage>
        <taxon>Bacteria</taxon>
        <taxon>Pseudomonadati</taxon>
        <taxon>Planctomycetota</taxon>
        <taxon>Candidatus Brocadiia</taxon>
        <taxon>Candidatus Brocadiales</taxon>
        <taxon>Candidatus Scalinduaceae</taxon>
        <taxon>Candidatus Scalindua</taxon>
    </lineage>
</organism>
<keyword evidence="1" id="KW-0175">Coiled coil</keyword>
<comment type="caution">
    <text evidence="3">The sequence shown here is derived from an EMBL/GenBank/DDBJ whole genome shotgun (WGS) entry which is preliminary data.</text>
</comment>
<feature type="chain" id="PRO_5009140085" evidence="2">
    <location>
        <begin position="26"/>
        <end position="80"/>
    </location>
</feature>
<sequence length="80" mass="9113">MKIPKNIIMIFALVFSMTFPFKLQADEGNSTLGQLTKAITQAKEELEQERIRIAKEEERLKGLVYNSIQNGINSLMTLLI</sequence>
<accession>A0A1E3XBN7</accession>
<gene>
    <name evidence="3" type="ORF">SCARUB_01766</name>
</gene>
<feature type="signal peptide" evidence="2">
    <location>
        <begin position="1"/>
        <end position="25"/>
    </location>
</feature>
<evidence type="ECO:0000313" key="3">
    <source>
        <dbReference type="EMBL" id="ODS33067.1"/>
    </source>
</evidence>
<feature type="coiled-coil region" evidence="1">
    <location>
        <begin position="32"/>
        <end position="63"/>
    </location>
</feature>
<evidence type="ECO:0000313" key="4">
    <source>
        <dbReference type="Proteomes" id="UP000094056"/>
    </source>
</evidence>
<keyword evidence="2" id="KW-0732">Signal</keyword>
<dbReference type="AlphaFoldDB" id="A0A1E3XBN7"/>
<name>A0A1E3XBN7_9BACT</name>
<dbReference type="EMBL" id="MAYW01000038">
    <property type="protein sequence ID" value="ODS33067.1"/>
    <property type="molecule type" value="Genomic_DNA"/>
</dbReference>
<protein>
    <submittedName>
        <fullName evidence="3">Uncharacterized protein</fullName>
    </submittedName>
</protein>
<proteinExistence type="predicted"/>
<dbReference type="Proteomes" id="UP000094056">
    <property type="component" value="Unassembled WGS sequence"/>
</dbReference>
<evidence type="ECO:0000256" key="2">
    <source>
        <dbReference type="SAM" id="SignalP"/>
    </source>
</evidence>
<reference evidence="3 4" key="1">
    <citation type="submission" date="2016-07" db="EMBL/GenBank/DDBJ databases">
        <title>Draft genome of Scalindua rubra, obtained from a brine-seawater interface in the Red Sea, sheds light on salt adaptation in anammox bacteria.</title>
        <authorList>
            <person name="Speth D.R."/>
            <person name="Lagkouvardos I."/>
            <person name="Wang Y."/>
            <person name="Qian P.-Y."/>
            <person name="Dutilh B.E."/>
            <person name="Jetten M.S."/>
        </authorList>
    </citation>
    <scope>NUCLEOTIDE SEQUENCE [LARGE SCALE GENOMIC DNA]</scope>
    <source>
        <strain evidence="3">BSI-1</strain>
    </source>
</reference>
<evidence type="ECO:0000256" key="1">
    <source>
        <dbReference type="SAM" id="Coils"/>
    </source>
</evidence>